<keyword evidence="3" id="KW-1185">Reference proteome</keyword>
<dbReference type="OrthoDB" id="196672at2"/>
<feature type="domain" description="4Fe-4S ferredoxin-type" evidence="1">
    <location>
        <begin position="149"/>
        <end position="177"/>
    </location>
</feature>
<evidence type="ECO:0000313" key="2">
    <source>
        <dbReference type="EMBL" id="SMG46855.1"/>
    </source>
</evidence>
<protein>
    <recommendedName>
        <fullName evidence="1">4Fe-4S ferredoxin-type domain-containing protein</fullName>
    </recommendedName>
</protein>
<proteinExistence type="predicted"/>
<organism evidence="2 3">
    <name type="scientific">Marivirga sericea</name>
    <dbReference type="NCBI Taxonomy" id="1028"/>
    <lineage>
        <taxon>Bacteria</taxon>
        <taxon>Pseudomonadati</taxon>
        <taxon>Bacteroidota</taxon>
        <taxon>Cytophagia</taxon>
        <taxon>Cytophagales</taxon>
        <taxon>Marivirgaceae</taxon>
        <taxon>Marivirga</taxon>
    </lineage>
</organism>
<evidence type="ECO:0000259" key="1">
    <source>
        <dbReference type="PROSITE" id="PS51379"/>
    </source>
</evidence>
<sequence length="177" mass="20769">MKAPVIHTATDLIYPDPISPERISFLINVKGIAPEVAELDFELMKQKLQDHEEGMGWTPEQVDSAEIEYKRYLNLCMVCGKGIVPNKIMDQTWHYHILDTRSYHKDCDKLFGGYMHHYPYFGMRGDQDAQDLKNSFENTKDLYLDLFGEEMARDEHNKCWHDCENRCWNACPSNKME</sequence>
<dbReference type="STRING" id="1028.SAMN05661096_03315"/>
<name>A0A1X7KZG8_9BACT</name>
<dbReference type="RefSeq" id="WP_085518449.1">
    <property type="nucleotide sequence ID" value="NZ_FXAW01000007.1"/>
</dbReference>
<dbReference type="EMBL" id="FXAW01000007">
    <property type="protein sequence ID" value="SMG46855.1"/>
    <property type="molecule type" value="Genomic_DNA"/>
</dbReference>
<dbReference type="AlphaFoldDB" id="A0A1X7KZG8"/>
<evidence type="ECO:0000313" key="3">
    <source>
        <dbReference type="Proteomes" id="UP000193804"/>
    </source>
</evidence>
<dbReference type="PROSITE" id="PS51379">
    <property type="entry name" value="4FE4S_FER_2"/>
    <property type="match status" value="1"/>
</dbReference>
<gene>
    <name evidence="2" type="ORF">SAMN05661096_03315</name>
</gene>
<reference evidence="3" key="1">
    <citation type="submission" date="2017-04" db="EMBL/GenBank/DDBJ databases">
        <authorList>
            <person name="Varghese N."/>
            <person name="Submissions S."/>
        </authorList>
    </citation>
    <scope>NUCLEOTIDE SEQUENCE [LARGE SCALE GENOMIC DNA]</scope>
    <source>
        <strain evidence="3">DSM 4125</strain>
    </source>
</reference>
<accession>A0A1X7KZG8</accession>
<dbReference type="InterPro" id="IPR017896">
    <property type="entry name" value="4Fe4S_Fe-S-bd"/>
</dbReference>
<dbReference type="Proteomes" id="UP000193804">
    <property type="component" value="Unassembled WGS sequence"/>
</dbReference>